<name>A0AAW0LP92_QUESU</name>
<dbReference type="PANTHER" id="PTHR35128:SF1">
    <property type="entry name" value="SECRETION-REGULATING GUANINE NUCLEOTIDE EXCHANGE FACTOR"/>
    <property type="match status" value="1"/>
</dbReference>
<evidence type="ECO:0000256" key="1">
    <source>
        <dbReference type="SAM" id="Phobius"/>
    </source>
</evidence>
<keyword evidence="3" id="KW-1185">Reference proteome</keyword>
<reference evidence="2 3" key="1">
    <citation type="journal article" date="2018" name="Sci. Data">
        <title>The draft genome sequence of cork oak.</title>
        <authorList>
            <person name="Ramos A.M."/>
            <person name="Usie A."/>
            <person name="Barbosa P."/>
            <person name="Barros P.M."/>
            <person name="Capote T."/>
            <person name="Chaves I."/>
            <person name="Simoes F."/>
            <person name="Abreu I."/>
            <person name="Carrasquinho I."/>
            <person name="Faro C."/>
            <person name="Guimaraes J.B."/>
            <person name="Mendonca D."/>
            <person name="Nobrega F."/>
            <person name="Rodrigues L."/>
            <person name="Saibo N.J.M."/>
            <person name="Varela M.C."/>
            <person name="Egas C."/>
            <person name="Matos J."/>
            <person name="Miguel C.M."/>
            <person name="Oliveira M.M."/>
            <person name="Ricardo C.P."/>
            <person name="Goncalves S."/>
        </authorList>
    </citation>
    <scope>NUCLEOTIDE SEQUENCE [LARGE SCALE GENOMIC DNA]</scope>
    <source>
        <strain evidence="3">cv. HL8</strain>
    </source>
</reference>
<proteinExistence type="predicted"/>
<dbReference type="InterPro" id="IPR029058">
    <property type="entry name" value="AB_hydrolase_fold"/>
</dbReference>
<keyword evidence="1" id="KW-0472">Membrane</keyword>
<accession>A0AAW0LP92</accession>
<dbReference type="SUPFAM" id="SSF53474">
    <property type="entry name" value="alpha/beta-Hydrolases"/>
    <property type="match status" value="1"/>
</dbReference>
<feature type="transmembrane region" description="Helical" evidence="1">
    <location>
        <begin position="71"/>
        <end position="90"/>
    </location>
</feature>
<sequence length="400" mass="45793">MSVTIVGCGVIVYEKTNERWRRNSKTRVQLNHALGAELHHGIKNPQFSVSYFAVMWKRGIKSKAWNGPQKFRITILLSVILILVLLILLVHDNGRKTILSSGLLKQKWNSFESLVQFNPTMEVLNGTELIWQIPDTPKAVLFLAHGCSGRAVNFWDRSSTCPNCVGLPEERLLVLHALTQKFAVLTISSAGRCWTFGEEMFIVKDIIRWWVEKNKLQKLPLVALGASSGGYFVSVLATQLKFSSITLMIAEGRFDQMDITEDYPPTLFVHMPKDQLRQQKIHENLEILRNKGVDVAEIECMEFPLSSHFFADRIPGIDQTVSAKLFELFQEKGFIDENGYMKNDGRATRWKLALKESNIHLPDKHLAQHIQEELNLAFAYHEMTSLHSDQIFKWFESHIS</sequence>
<gene>
    <name evidence="2" type="ORF">CFP56_037121</name>
</gene>
<organism evidence="2 3">
    <name type="scientific">Quercus suber</name>
    <name type="common">Cork oak</name>
    <dbReference type="NCBI Taxonomy" id="58331"/>
    <lineage>
        <taxon>Eukaryota</taxon>
        <taxon>Viridiplantae</taxon>
        <taxon>Streptophyta</taxon>
        <taxon>Embryophyta</taxon>
        <taxon>Tracheophyta</taxon>
        <taxon>Spermatophyta</taxon>
        <taxon>Magnoliopsida</taxon>
        <taxon>eudicotyledons</taxon>
        <taxon>Gunneridae</taxon>
        <taxon>Pentapetalae</taxon>
        <taxon>rosids</taxon>
        <taxon>fabids</taxon>
        <taxon>Fagales</taxon>
        <taxon>Fagaceae</taxon>
        <taxon>Quercus</taxon>
    </lineage>
</organism>
<comment type="caution">
    <text evidence="2">The sequence shown here is derived from an EMBL/GenBank/DDBJ whole genome shotgun (WGS) entry which is preliminary data.</text>
</comment>
<keyword evidence="1" id="KW-1133">Transmembrane helix</keyword>
<evidence type="ECO:0000313" key="3">
    <source>
        <dbReference type="Proteomes" id="UP000237347"/>
    </source>
</evidence>
<dbReference type="AlphaFoldDB" id="A0AAW0LP92"/>
<evidence type="ECO:0000313" key="2">
    <source>
        <dbReference type="EMBL" id="KAK7853015.1"/>
    </source>
</evidence>
<evidence type="ECO:0008006" key="4">
    <source>
        <dbReference type="Google" id="ProtNLM"/>
    </source>
</evidence>
<dbReference type="Gene3D" id="3.40.50.1820">
    <property type="entry name" value="alpha/beta hydrolase"/>
    <property type="match status" value="1"/>
</dbReference>
<dbReference type="PANTHER" id="PTHR35128">
    <property type="entry name" value="SECRETION-REGULATING GUANINE NUCLEOTIDE EXCHANGE FACTOR"/>
    <property type="match status" value="1"/>
</dbReference>
<keyword evidence="1" id="KW-0812">Transmembrane</keyword>
<protein>
    <recommendedName>
        <fullName evidence="4">Secretion-regulating guanine nucleotide exchange factor</fullName>
    </recommendedName>
</protein>
<dbReference type="Proteomes" id="UP000237347">
    <property type="component" value="Unassembled WGS sequence"/>
</dbReference>
<dbReference type="EMBL" id="PKMF04000069">
    <property type="protein sequence ID" value="KAK7853015.1"/>
    <property type="molecule type" value="Genomic_DNA"/>
</dbReference>